<evidence type="ECO:0000313" key="6">
    <source>
        <dbReference type="Proteomes" id="UP000285456"/>
    </source>
</evidence>
<comment type="caution">
    <text evidence="5">The sequence shown here is derived from an EMBL/GenBank/DDBJ whole genome shotgun (WGS) entry which is preliminary data.</text>
</comment>
<dbReference type="NCBIfam" id="NF000355">
    <property type="entry name" value="ribo_prot_ABC_F"/>
    <property type="match status" value="1"/>
</dbReference>
<dbReference type="GO" id="GO:0005524">
    <property type="term" value="F:ATP binding"/>
    <property type="evidence" value="ECO:0007669"/>
    <property type="project" value="UniProtKB-KW"/>
</dbReference>
<name>A0A417Y9N7_9BACI</name>
<accession>A0A417Y9N7</accession>
<gene>
    <name evidence="5" type="ORF">D1B32_23185</name>
</gene>
<dbReference type="PANTHER" id="PTHR42855">
    <property type="entry name" value="ABC TRANSPORTER ATP-BINDING SUBUNIT"/>
    <property type="match status" value="1"/>
</dbReference>
<dbReference type="Gene3D" id="3.40.50.300">
    <property type="entry name" value="P-loop containing nucleotide triphosphate hydrolases"/>
    <property type="match status" value="2"/>
</dbReference>
<dbReference type="OrthoDB" id="9760950at2"/>
<dbReference type="AlphaFoldDB" id="A0A417Y9N7"/>
<dbReference type="PROSITE" id="PS50893">
    <property type="entry name" value="ABC_TRANSPORTER_2"/>
    <property type="match status" value="2"/>
</dbReference>
<dbReference type="Pfam" id="PF00005">
    <property type="entry name" value="ABC_tran"/>
    <property type="match status" value="2"/>
</dbReference>
<dbReference type="PANTHER" id="PTHR42855:SF2">
    <property type="entry name" value="DRUG RESISTANCE ABC TRANSPORTER,ATP-BINDING PROTEIN"/>
    <property type="match status" value="1"/>
</dbReference>
<keyword evidence="3" id="KW-0175">Coiled coil</keyword>
<reference evidence="5 6" key="1">
    <citation type="journal article" date="2007" name="Int. J. Syst. Evol. Microbiol.">
        <title>Oceanobacillus profundus sp. nov., isolated from a deep-sea sediment core.</title>
        <authorList>
            <person name="Kim Y.G."/>
            <person name="Choi D.H."/>
            <person name="Hyun S."/>
            <person name="Cho B.C."/>
        </authorList>
    </citation>
    <scope>NUCLEOTIDE SEQUENCE [LARGE SCALE GENOMIC DNA]</scope>
    <source>
        <strain evidence="5 6">DSM 18246</strain>
    </source>
</reference>
<dbReference type="InterPro" id="IPR027417">
    <property type="entry name" value="P-loop_NTPase"/>
</dbReference>
<dbReference type="CDD" id="cd03221">
    <property type="entry name" value="ABCF_EF-3"/>
    <property type="match status" value="2"/>
</dbReference>
<organism evidence="5 6">
    <name type="scientific">Oceanobacillus profundus</name>
    <dbReference type="NCBI Taxonomy" id="372463"/>
    <lineage>
        <taxon>Bacteria</taxon>
        <taxon>Bacillati</taxon>
        <taxon>Bacillota</taxon>
        <taxon>Bacilli</taxon>
        <taxon>Bacillales</taxon>
        <taxon>Bacillaceae</taxon>
        <taxon>Oceanobacillus</taxon>
    </lineage>
</organism>
<keyword evidence="1" id="KW-0547">Nucleotide-binding</keyword>
<protein>
    <submittedName>
        <fullName evidence="5">ABC transporter ATP-binding protein</fullName>
    </submittedName>
</protein>
<evidence type="ECO:0000313" key="5">
    <source>
        <dbReference type="EMBL" id="RHW29234.1"/>
    </source>
</evidence>
<dbReference type="SUPFAM" id="SSF52540">
    <property type="entry name" value="P-loop containing nucleoside triphosphate hydrolases"/>
    <property type="match status" value="2"/>
</dbReference>
<keyword evidence="6" id="KW-1185">Reference proteome</keyword>
<evidence type="ECO:0000256" key="3">
    <source>
        <dbReference type="SAM" id="Coils"/>
    </source>
</evidence>
<sequence length="624" mass="72312">MIVCSVNQITKMYGGSSIFENISFEIMGNDRVGLVGRNGSGKSTLFRLLSGEEAPDSGKIHWRKGTKIGYLAQIPEAYSKLTTKEVLKTAFSELVQMEERMMQLGEAMSKETNVELLDKLMRDYGNFQDHFARKGGYEIEANIERIVNGLNIDNLLEQQFISLSGGEKTKVGLGLLLLKKPDLLLLDEPTNHLDLMSVEWLADFLQSYQGTVVLVSHDRYFLDEVVGKVLDLEDGEITSYPTNFSGYIKEKEGRLLREFQAYEEQQKKIRKMKEAIKRLRDWANRANPPNEGLYKRARNMERALERMEKINRPVLNRKKMNLEMETTDRSGKDVIILKDVAKWFGDRELFSKVNMHIRYKQRVAIVGGNGTGKSTLIKLILNQLPADEGEVRIGSNVKVGYLSQQVFTQFQDETVLEAFRDEVHVTEGEARHILARFLFYGHMVFQQVSQLSGGGRMRLRLAQMMYQDINVLILDEPTNHLDIEAREVLEEALEDYKGTIVAVSHDRYFLNKLFEEIYWIEAKAVYHFEGDYTWAREKLTALKLDGKEKLKTVVREKKQEPKKRKSQDLDGERLKKDLEEVERKITLLEEMLVEIQDLEQMQEVYMEKEGLEKVWEELYMRLNV</sequence>
<dbReference type="InterPro" id="IPR051309">
    <property type="entry name" value="ABCF_ATPase"/>
</dbReference>
<keyword evidence="2 5" id="KW-0067">ATP-binding</keyword>
<proteinExistence type="predicted"/>
<dbReference type="RefSeq" id="WP_118890484.1">
    <property type="nucleotide sequence ID" value="NZ_PHUT01000014.1"/>
</dbReference>
<dbReference type="SMART" id="SM00382">
    <property type="entry name" value="AAA"/>
    <property type="match status" value="2"/>
</dbReference>
<feature type="domain" description="ABC transporter" evidence="4">
    <location>
        <begin position="4"/>
        <end position="259"/>
    </location>
</feature>
<dbReference type="InterPro" id="IPR017871">
    <property type="entry name" value="ABC_transporter-like_CS"/>
</dbReference>
<evidence type="ECO:0000256" key="2">
    <source>
        <dbReference type="ARBA" id="ARBA00022840"/>
    </source>
</evidence>
<evidence type="ECO:0000259" key="4">
    <source>
        <dbReference type="PROSITE" id="PS50893"/>
    </source>
</evidence>
<dbReference type="InterPro" id="IPR032781">
    <property type="entry name" value="ABC_tran_Xtn"/>
</dbReference>
<dbReference type="InterPro" id="IPR003439">
    <property type="entry name" value="ABC_transporter-like_ATP-bd"/>
</dbReference>
<dbReference type="Pfam" id="PF12848">
    <property type="entry name" value="ABC_tran_Xtn"/>
    <property type="match status" value="1"/>
</dbReference>
<dbReference type="Proteomes" id="UP000285456">
    <property type="component" value="Unassembled WGS sequence"/>
</dbReference>
<feature type="coiled-coil region" evidence="3">
    <location>
        <begin position="262"/>
        <end position="310"/>
    </location>
</feature>
<dbReference type="InterPro" id="IPR003593">
    <property type="entry name" value="AAA+_ATPase"/>
</dbReference>
<dbReference type="PROSITE" id="PS00211">
    <property type="entry name" value="ABC_TRANSPORTER_1"/>
    <property type="match status" value="1"/>
</dbReference>
<evidence type="ECO:0000256" key="1">
    <source>
        <dbReference type="ARBA" id="ARBA00022741"/>
    </source>
</evidence>
<feature type="coiled-coil region" evidence="3">
    <location>
        <begin position="564"/>
        <end position="608"/>
    </location>
</feature>
<dbReference type="FunFam" id="3.40.50.300:FF:001807">
    <property type="entry name" value="ABC transporter ATP-binding protein"/>
    <property type="match status" value="1"/>
</dbReference>
<dbReference type="GO" id="GO:0016887">
    <property type="term" value="F:ATP hydrolysis activity"/>
    <property type="evidence" value="ECO:0007669"/>
    <property type="project" value="InterPro"/>
</dbReference>
<dbReference type="FunFam" id="3.40.50.300:FF:000011">
    <property type="entry name" value="Putative ABC transporter ATP-binding component"/>
    <property type="match status" value="1"/>
</dbReference>
<feature type="domain" description="ABC transporter" evidence="4">
    <location>
        <begin position="335"/>
        <end position="547"/>
    </location>
</feature>
<dbReference type="EMBL" id="QWEH01000034">
    <property type="protein sequence ID" value="RHW29234.1"/>
    <property type="molecule type" value="Genomic_DNA"/>
</dbReference>